<accession>A0A6C2U9M6</accession>
<evidence type="ECO:0008006" key="5">
    <source>
        <dbReference type="Google" id="ProtNLM"/>
    </source>
</evidence>
<name>A0A6C2U9M6_PONDE</name>
<sequence>MKKWFVLALIACVAVAVQAGEGKKKDGDAKQGGKDVTKEQFVAQQKKMAEKKGTEFDQAKAEAKFDKMDKNKDGKLSADEKPAKKPKKEKTEE</sequence>
<feature type="chain" id="PRO_5025638368" description="EF-hand domain-containing protein" evidence="2">
    <location>
        <begin position="20"/>
        <end position="93"/>
    </location>
</feature>
<dbReference type="EMBL" id="CAAHFG010000003">
    <property type="protein sequence ID" value="VGO16563.1"/>
    <property type="molecule type" value="Genomic_DNA"/>
</dbReference>
<evidence type="ECO:0000256" key="2">
    <source>
        <dbReference type="SAM" id="SignalP"/>
    </source>
</evidence>
<dbReference type="AlphaFoldDB" id="A0A6C2U9M6"/>
<evidence type="ECO:0000313" key="3">
    <source>
        <dbReference type="EMBL" id="VGO16563.1"/>
    </source>
</evidence>
<keyword evidence="2" id="KW-0732">Signal</keyword>
<feature type="signal peptide" evidence="2">
    <location>
        <begin position="1"/>
        <end position="19"/>
    </location>
</feature>
<evidence type="ECO:0000313" key="4">
    <source>
        <dbReference type="Proteomes" id="UP000366872"/>
    </source>
</evidence>
<feature type="compositionally biased region" description="Basic and acidic residues" evidence="1">
    <location>
        <begin position="47"/>
        <end position="93"/>
    </location>
</feature>
<dbReference type="RefSeq" id="WP_136082056.1">
    <property type="nucleotide sequence ID" value="NZ_CAAHFG010000003.1"/>
</dbReference>
<feature type="compositionally biased region" description="Basic and acidic residues" evidence="1">
    <location>
        <begin position="21"/>
        <end position="38"/>
    </location>
</feature>
<dbReference type="Proteomes" id="UP000366872">
    <property type="component" value="Unassembled WGS sequence"/>
</dbReference>
<organism evidence="3 4">
    <name type="scientific">Pontiella desulfatans</name>
    <dbReference type="NCBI Taxonomy" id="2750659"/>
    <lineage>
        <taxon>Bacteria</taxon>
        <taxon>Pseudomonadati</taxon>
        <taxon>Kiritimatiellota</taxon>
        <taxon>Kiritimatiellia</taxon>
        <taxon>Kiritimatiellales</taxon>
        <taxon>Pontiellaceae</taxon>
        <taxon>Pontiella</taxon>
    </lineage>
</organism>
<evidence type="ECO:0000256" key="1">
    <source>
        <dbReference type="SAM" id="MobiDB-lite"/>
    </source>
</evidence>
<keyword evidence="4" id="KW-1185">Reference proteome</keyword>
<proteinExistence type="predicted"/>
<protein>
    <recommendedName>
        <fullName evidence="5">EF-hand domain-containing protein</fullName>
    </recommendedName>
</protein>
<gene>
    <name evidence="3" type="ORF">PDESU_05154</name>
</gene>
<feature type="region of interest" description="Disordered" evidence="1">
    <location>
        <begin position="20"/>
        <end position="93"/>
    </location>
</feature>
<dbReference type="InterPro" id="IPR011992">
    <property type="entry name" value="EF-hand-dom_pair"/>
</dbReference>
<dbReference type="SUPFAM" id="SSF47473">
    <property type="entry name" value="EF-hand"/>
    <property type="match status" value="1"/>
</dbReference>
<dbReference type="Gene3D" id="1.10.238.10">
    <property type="entry name" value="EF-hand"/>
    <property type="match status" value="1"/>
</dbReference>
<reference evidence="3 4" key="1">
    <citation type="submission" date="2019-04" db="EMBL/GenBank/DDBJ databases">
        <authorList>
            <person name="Van Vliet M D."/>
        </authorList>
    </citation>
    <scope>NUCLEOTIDE SEQUENCE [LARGE SCALE GENOMIC DNA]</scope>
    <source>
        <strain evidence="3 4">F1</strain>
    </source>
</reference>